<protein>
    <recommendedName>
        <fullName evidence="1">Ig-like domain-containing protein</fullName>
    </recommendedName>
</protein>
<dbReference type="PROSITE" id="PS50835">
    <property type="entry name" value="IG_LIKE"/>
    <property type="match status" value="2"/>
</dbReference>
<dbReference type="PANTHER" id="PTHR21261">
    <property type="entry name" value="BEAT PROTEIN"/>
    <property type="match status" value="1"/>
</dbReference>
<dbReference type="EMBL" id="JH668690">
    <property type="protein sequence ID" value="KAG6460670.1"/>
    <property type="molecule type" value="Genomic_DNA"/>
</dbReference>
<dbReference type="FunFam" id="2.60.40.10:FF:000437">
    <property type="entry name" value="Beat-IIIc, isoform A"/>
    <property type="match status" value="1"/>
</dbReference>
<reference evidence="2" key="2">
    <citation type="submission" date="2020-12" db="EMBL/GenBank/DDBJ databases">
        <authorList>
            <person name="Kanost M."/>
        </authorList>
    </citation>
    <scope>NUCLEOTIDE SEQUENCE</scope>
</reference>
<dbReference type="Pfam" id="PF13895">
    <property type="entry name" value="Ig_2"/>
    <property type="match status" value="1"/>
</dbReference>
<evidence type="ECO:0000313" key="2">
    <source>
        <dbReference type="EMBL" id="KAG6460670.1"/>
    </source>
</evidence>
<proteinExistence type="predicted"/>
<dbReference type="SMART" id="SM00409">
    <property type="entry name" value="IG"/>
    <property type="match status" value="1"/>
</dbReference>
<accession>A0A922CV51</accession>
<dbReference type="PANTHER" id="PTHR21261:SF6">
    <property type="entry name" value="BEATEN PATH IIA-RELATED"/>
    <property type="match status" value="1"/>
</dbReference>
<sequence length="350" mass="39066">MACLYELHDYGIYSVKWYRGTQEFYRYSPLENPTTRVLPVNGIKIDRLSSNETHVVLLRVMPNLSGNYSCEVIQNAPTYPHYEATARLDVVGIGGLRATDLRISPPVVQRGSDATLACLYELTEAPLYSVKWYRGRHEFYRYSPTETPATKIFPFAGINVDLARSNQSQVVLTRVSFGLSGNFSCEVTADAPSFATSIVSNTMEVVVLPPTSPKIQTSQHYYAPGDVLRANCTSGPSRPPPELAFFINDMPVTPGTYEVQQAGEGLVSAQLYVQIQLWPAHYERGAPILRCEAKVTDLYRDDSAVALYSANSDPKIERGEWKLRSPSSGARQEMCQVFLLFLIIVWANNT</sequence>
<organism evidence="2 3">
    <name type="scientific">Manduca sexta</name>
    <name type="common">Tobacco hawkmoth</name>
    <name type="synonym">Tobacco hornworm</name>
    <dbReference type="NCBI Taxonomy" id="7130"/>
    <lineage>
        <taxon>Eukaryota</taxon>
        <taxon>Metazoa</taxon>
        <taxon>Ecdysozoa</taxon>
        <taxon>Arthropoda</taxon>
        <taxon>Hexapoda</taxon>
        <taxon>Insecta</taxon>
        <taxon>Pterygota</taxon>
        <taxon>Neoptera</taxon>
        <taxon>Endopterygota</taxon>
        <taxon>Lepidoptera</taxon>
        <taxon>Glossata</taxon>
        <taxon>Ditrysia</taxon>
        <taxon>Bombycoidea</taxon>
        <taxon>Sphingidae</taxon>
        <taxon>Sphinginae</taxon>
        <taxon>Sphingini</taxon>
        <taxon>Manduca</taxon>
    </lineage>
</organism>
<dbReference type="AlphaFoldDB" id="A0A922CV51"/>
<feature type="domain" description="Ig-like" evidence="1">
    <location>
        <begin position="1"/>
        <end position="72"/>
    </location>
</feature>
<keyword evidence="3" id="KW-1185">Reference proteome</keyword>
<gene>
    <name evidence="2" type="ORF">O3G_MSEX012143</name>
</gene>
<dbReference type="Proteomes" id="UP000791440">
    <property type="component" value="Unassembled WGS sequence"/>
</dbReference>
<dbReference type="InterPro" id="IPR003599">
    <property type="entry name" value="Ig_sub"/>
</dbReference>
<reference evidence="2" key="1">
    <citation type="journal article" date="2016" name="Insect Biochem. Mol. Biol.">
        <title>Multifaceted biological insights from a draft genome sequence of the tobacco hornworm moth, Manduca sexta.</title>
        <authorList>
            <person name="Kanost M.R."/>
            <person name="Arrese E.L."/>
            <person name="Cao X."/>
            <person name="Chen Y.R."/>
            <person name="Chellapilla S."/>
            <person name="Goldsmith M.R."/>
            <person name="Grosse-Wilde E."/>
            <person name="Heckel D.G."/>
            <person name="Herndon N."/>
            <person name="Jiang H."/>
            <person name="Papanicolaou A."/>
            <person name="Qu J."/>
            <person name="Soulages J.L."/>
            <person name="Vogel H."/>
            <person name="Walters J."/>
            <person name="Waterhouse R.M."/>
            <person name="Ahn S.J."/>
            <person name="Almeida F.C."/>
            <person name="An C."/>
            <person name="Aqrawi P."/>
            <person name="Bretschneider A."/>
            <person name="Bryant W.B."/>
            <person name="Bucks S."/>
            <person name="Chao H."/>
            <person name="Chevignon G."/>
            <person name="Christen J.M."/>
            <person name="Clarke D.F."/>
            <person name="Dittmer N.T."/>
            <person name="Ferguson L.C.F."/>
            <person name="Garavelou S."/>
            <person name="Gordon K.H.J."/>
            <person name="Gunaratna R.T."/>
            <person name="Han Y."/>
            <person name="Hauser F."/>
            <person name="He Y."/>
            <person name="Heidel-Fischer H."/>
            <person name="Hirsh A."/>
            <person name="Hu Y."/>
            <person name="Jiang H."/>
            <person name="Kalra D."/>
            <person name="Klinner C."/>
            <person name="Konig C."/>
            <person name="Kovar C."/>
            <person name="Kroll A.R."/>
            <person name="Kuwar S.S."/>
            <person name="Lee S.L."/>
            <person name="Lehman R."/>
            <person name="Li K."/>
            <person name="Li Z."/>
            <person name="Liang H."/>
            <person name="Lovelace S."/>
            <person name="Lu Z."/>
            <person name="Mansfield J.H."/>
            <person name="McCulloch K.J."/>
            <person name="Mathew T."/>
            <person name="Morton B."/>
            <person name="Muzny D.M."/>
            <person name="Neunemann D."/>
            <person name="Ongeri F."/>
            <person name="Pauchet Y."/>
            <person name="Pu L.L."/>
            <person name="Pyrousis I."/>
            <person name="Rao X.J."/>
            <person name="Redding A."/>
            <person name="Roesel C."/>
            <person name="Sanchez-Gracia A."/>
            <person name="Schaack S."/>
            <person name="Shukla A."/>
            <person name="Tetreau G."/>
            <person name="Wang Y."/>
            <person name="Xiong G.H."/>
            <person name="Traut W."/>
            <person name="Walsh T.K."/>
            <person name="Worley K.C."/>
            <person name="Wu D."/>
            <person name="Wu W."/>
            <person name="Wu Y.Q."/>
            <person name="Zhang X."/>
            <person name="Zou Z."/>
            <person name="Zucker H."/>
            <person name="Briscoe A.D."/>
            <person name="Burmester T."/>
            <person name="Clem R.J."/>
            <person name="Feyereisen R."/>
            <person name="Grimmelikhuijzen C.J.P."/>
            <person name="Hamodrakas S.J."/>
            <person name="Hansson B.S."/>
            <person name="Huguet E."/>
            <person name="Jermiin L.S."/>
            <person name="Lan Q."/>
            <person name="Lehman H.K."/>
            <person name="Lorenzen M."/>
            <person name="Merzendorfer H."/>
            <person name="Michalopoulos I."/>
            <person name="Morton D.B."/>
            <person name="Muthukrishnan S."/>
            <person name="Oakeshott J.G."/>
            <person name="Palmer W."/>
            <person name="Park Y."/>
            <person name="Passarelli A.L."/>
            <person name="Rozas J."/>
            <person name="Schwartz L.M."/>
            <person name="Smith W."/>
            <person name="Southgate A."/>
            <person name="Vilcinskas A."/>
            <person name="Vogt R."/>
            <person name="Wang P."/>
            <person name="Werren J."/>
            <person name="Yu X.Q."/>
            <person name="Zhou J.J."/>
            <person name="Brown S.J."/>
            <person name="Scherer S.E."/>
            <person name="Richards S."/>
            <person name="Blissard G.W."/>
        </authorList>
    </citation>
    <scope>NUCLEOTIDE SEQUENCE</scope>
</reference>
<feature type="domain" description="Ig-like" evidence="1">
    <location>
        <begin position="80"/>
        <end position="200"/>
    </location>
</feature>
<name>A0A922CV51_MANSE</name>
<evidence type="ECO:0000313" key="3">
    <source>
        <dbReference type="Proteomes" id="UP000791440"/>
    </source>
</evidence>
<dbReference type="InterPro" id="IPR007110">
    <property type="entry name" value="Ig-like_dom"/>
</dbReference>
<evidence type="ECO:0000259" key="1">
    <source>
        <dbReference type="PROSITE" id="PS50835"/>
    </source>
</evidence>
<comment type="caution">
    <text evidence="2">The sequence shown here is derived from an EMBL/GenBank/DDBJ whole genome shotgun (WGS) entry which is preliminary data.</text>
</comment>